<dbReference type="Proteomes" id="UP000287651">
    <property type="component" value="Unassembled WGS sequence"/>
</dbReference>
<evidence type="ECO:0000313" key="2">
    <source>
        <dbReference type="Proteomes" id="UP000287651"/>
    </source>
</evidence>
<dbReference type="EMBL" id="AMZH03008557">
    <property type="protein sequence ID" value="RRT58697.1"/>
    <property type="molecule type" value="Genomic_DNA"/>
</dbReference>
<accession>A0A426Z3Z5</accession>
<proteinExistence type="predicted"/>
<protein>
    <submittedName>
        <fullName evidence="1">Uncharacterized protein</fullName>
    </submittedName>
</protein>
<reference evidence="1 2" key="1">
    <citation type="journal article" date="2014" name="Agronomy (Basel)">
        <title>A Draft Genome Sequence for Ensete ventricosum, the Drought-Tolerant Tree Against Hunger.</title>
        <authorList>
            <person name="Harrison J."/>
            <person name="Moore K.A."/>
            <person name="Paszkiewicz K."/>
            <person name="Jones T."/>
            <person name="Grant M."/>
            <person name="Ambacheew D."/>
            <person name="Muzemil S."/>
            <person name="Studholme D.J."/>
        </authorList>
    </citation>
    <scope>NUCLEOTIDE SEQUENCE [LARGE SCALE GENOMIC DNA]</scope>
</reference>
<evidence type="ECO:0000313" key="1">
    <source>
        <dbReference type="EMBL" id="RRT58697.1"/>
    </source>
</evidence>
<sequence>MQATTLCTTDDPLCLRAGTAALGRPPQRVVPLPASVASAGAAPDSGHSCERSTMQASVLTTTTCPLRLWAAAPYGHVRSLSCMWPSIEQLPLEKPAYRWLPLSLLPLLQMQQERVEQFYMIQSHHM</sequence>
<comment type="caution">
    <text evidence="1">The sequence shown here is derived from an EMBL/GenBank/DDBJ whole genome shotgun (WGS) entry which is preliminary data.</text>
</comment>
<organism evidence="1 2">
    <name type="scientific">Ensete ventricosum</name>
    <name type="common">Abyssinian banana</name>
    <name type="synonym">Musa ensete</name>
    <dbReference type="NCBI Taxonomy" id="4639"/>
    <lineage>
        <taxon>Eukaryota</taxon>
        <taxon>Viridiplantae</taxon>
        <taxon>Streptophyta</taxon>
        <taxon>Embryophyta</taxon>
        <taxon>Tracheophyta</taxon>
        <taxon>Spermatophyta</taxon>
        <taxon>Magnoliopsida</taxon>
        <taxon>Liliopsida</taxon>
        <taxon>Zingiberales</taxon>
        <taxon>Musaceae</taxon>
        <taxon>Ensete</taxon>
    </lineage>
</organism>
<name>A0A426Z3Z5_ENSVE</name>
<dbReference type="AlphaFoldDB" id="A0A426Z3Z5"/>
<gene>
    <name evidence="1" type="ORF">B296_00026351</name>
</gene>